<evidence type="ECO:0000313" key="4">
    <source>
        <dbReference type="EMBL" id="KAL0082746.1"/>
    </source>
</evidence>
<keyword evidence="1" id="KW-0597">Phosphoprotein</keyword>
<reference evidence="4 5" key="1">
    <citation type="submission" date="2024-04" db="EMBL/GenBank/DDBJ databases">
        <title>Symmetric and asymmetric DNA N6-adenine methylation regulates different biological responses in Mucorales.</title>
        <authorList>
            <consortium name="Lawrence Berkeley National Laboratory"/>
            <person name="Lax C."/>
            <person name="Mondo S.J."/>
            <person name="Osorio-Concepcion M."/>
            <person name="Muszewska A."/>
            <person name="Corrochano-Luque M."/>
            <person name="Gutierrez G."/>
            <person name="Riley R."/>
            <person name="Lipzen A."/>
            <person name="Guo J."/>
            <person name="Hundley H."/>
            <person name="Amirebrahimi M."/>
            <person name="Ng V."/>
            <person name="Lorenzo-Gutierrez D."/>
            <person name="Binder U."/>
            <person name="Yang J."/>
            <person name="Song Y."/>
            <person name="Canovas D."/>
            <person name="Navarro E."/>
            <person name="Freitag M."/>
            <person name="Gabaldon T."/>
            <person name="Grigoriev I.V."/>
            <person name="Corrochano L.M."/>
            <person name="Nicolas F.E."/>
            <person name="Garre V."/>
        </authorList>
    </citation>
    <scope>NUCLEOTIDE SEQUENCE [LARGE SCALE GENOMIC DNA]</scope>
    <source>
        <strain evidence="4 5">L51</strain>
    </source>
</reference>
<dbReference type="Gene3D" id="2.30.29.30">
    <property type="entry name" value="Pleckstrin-homology domain (PH domain)/Phosphotyrosine-binding domain (PTB)"/>
    <property type="match status" value="1"/>
</dbReference>
<dbReference type="PROSITE" id="PS50003">
    <property type="entry name" value="PH_DOMAIN"/>
    <property type="match status" value="1"/>
</dbReference>
<feature type="compositionally biased region" description="Polar residues" evidence="2">
    <location>
        <begin position="367"/>
        <end position="380"/>
    </location>
</feature>
<name>A0ABR3AVF5_PHYBL</name>
<dbReference type="Proteomes" id="UP001448207">
    <property type="component" value="Unassembled WGS sequence"/>
</dbReference>
<comment type="caution">
    <text evidence="4">The sequence shown here is derived from an EMBL/GenBank/DDBJ whole genome shotgun (WGS) entry which is preliminary data.</text>
</comment>
<dbReference type="InterPro" id="IPR011993">
    <property type="entry name" value="PH-like_dom_sf"/>
</dbReference>
<evidence type="ECO:0000256" key="1">
    <source>
        <dbReference type="ARBA" id="ARBA00022553"/>
    </source>
</evidence>
<dbReference type="SUPFAM" id="SSF50729">
    <property type="entry name" value="PH domain-like"/>
    <property type="match status" value="1"/>
</dbReference>
<sequence>MDEPMVSPHAQASRFTERVTLPPLRRPSTDYDKTRSNISRVSLFSQNRASILIKRLESWNNMLKTTTQWMEELARLSHQNSRNYSQRALSALQREDATFSRTSVMDTLYTGAHRLTNRMAEEENIFGSHIEHNIVPALRKLRKRSKAWTLSVKENPGLLQDELTRRTDLTRKNMAALKKACSAADTGKQLINSDPWLADRYARQQLVYEIEEENRLNTLMIDTQQTTALLEEEILGSLKVAIGYCYRRLAPLLYTGKGEGDAPFERVLEYIMPLTEWKQFSASHADYLVDEASPLRDISHLTYPNKGHPFTTSLRVGTLECREGQRKQFSEYYYVLTQAGYFYQFKHKDDISPEHSTYIPKASINASIRSDKPGSSTSGRHSTHAKRQSTPGSELVFEIYRPGSTVLKRDRSFFYRSKSREDLLAWIWLLSEL</sequence>
<evidence type="ECO:0000256" key="2">
    <source>
        <dbReference type="SAM" id="MobiDB-lite"/>
    </source>
</evidence>
<dbReference type="PANTHER" id="PTHR31941:SF1">
    <property type="entry name" value="CYTOSKELETAL SIGNALING PROTEIN SLM1"/>
    <property type="match status" value="1"/>
</dbReference>
<dbReference type="Pfam" id="PF20399">
    <property type="entry name" value="PH_20"/>
    <property type="match status" value="1"/>
</dbReference>
<feature type="non-terminal residue" evidence="4">
    <location>
        <position position="433"/>
    </location>
</feature>
<dbReference type="InterPro" id="IPR046868">
    <property type="entry name" value="BAR_4"/>
</dbReference>
<protein>
    <recommendedName>
        <fullName evidence="3">PH domain-containing protein</fullName>
    </recommendedName>
</protein>
<keyword evidence="5" id="KW-1185">Reference proteome</keyword>
<dbReference type="PANTHER" id="PTHR31941">
    <property type="entry name" value="CYTOSKELETAL SIGNALING PROTEIN SLM1"/>
    <property type="match status" value="1"/>
</dbReference>
<dbReference type="InterPro" id="IPR046869">
    <property type="entry name" value="SLM1/RGC1-like_PH"/>
</dbReference>
<evidence type="ECO:0000313" key="5">
    <source>
        <dbReference type="Proteomes" id="UP001448207"/>
    </source>
</evidence>
<proteinExistence type="predicted"/>
<feature type="domain" description="PH" evidence="3">
    <location>
        <begin position="312"/>
        <end position="433"/>
    </location>
</feature>
<accession>A0ABR3AVF5</accession>
<dbReference type="Pfam" id="PF20400">
    <property type="entry name" value="BAR_4"/>
    <property type="match status" value="1"/>
</dbReference>
<dbReference type="InterPro" id="IPR001849">
    <property type="entry name" value="PH_domain"/>
</dbReference>
<dbReference type="EMBL" id="JBCLYO010000015">
    <property type="protein sequence ID" value="KAL0082746.1"/>
    <property type="molecule type" value="Genomic_DNA"/>
</dbReference>
<evidence type="ECO:0000259" key="3">
    <source>
        <dbReference type="PROSITE" id="PS50003"/>
    </source>
</evidence>
<gene>
    <name evidence="4" type="ORF">J3Q64DRAFT_1752990</name>
</gene>
<feature type="region of interest" description="Disordered" evidence="2">
    <location>
        <begin position="367"/>
        <end position="391"/>
    </location>
</feature>
<organism evidence="4 5">
    <name type="scientific">Phycomyces blakesleeanus</name>
    <dbReference type="NCBI Taxonomy" id="4837"/>
    <lineage>
        <taxon>Eukaryota</taxon>
        <taxon>Fungi</taxon>
        <taxon>Fungi incertae sedis</taxon>
        <taxon>Mucoromycota</taxon>
        <taxon>Mucoromycotina</taxon>
        <taxon>Mucoromycetes</taxon>
        <taxon>Mucorales</taxon>
        <taxon>Phycomycetaceae</taxon>
        <taxon>Phycomyces</taxon>
    </lineage>
</organism>